<comment type="caution">
    <text evidence="2">The sequence shown here is derived from an EMBL/GenBank/DDBJ whole genome shotgun (WGS) entry which is preliminary data.</text>
</comment>
<evidence type="ECO:0000313" key="3">
    <source>
        <dbReference type="Proteomes" id="UP001165678"/>
    </source>
</evidence>
<keyword evidence="1" id="KW-0472">Membrane</keyword>
<feature type="transmembrane region" description="Helical" evidence="1">
    <location>
        <begin position="7"/>
        <end position="26"/>
    </location>
</feature>
<accession>A0AA41ZLE7</accession>
<keyword evidence="1" id="KW-0812">Transmembrane</keyword>
<keyword evidence="3" id="KW-1185">Reference proteome</keyword>
<protein>
    <submittedName>
        <fullName evidence="2">Uncharacterized protein</fullName>
    </submittedName>
</protein>
<proteinExistence type="predicted"/>
<evidence type="ECO:0000256" key="1">
    <source>
        <dbReference type="SAM" id="Phobius"/>
    </source>
</evidence>
<dbReference type="EMBL" id="JAPIVE010000002">
    <property type="protein sequence ID" value="MCX2524246.1"/>
    <property type="molecule type" value="Genomic_DNA"/>
</dbReference>
<evidence type="ECO:0000313" key="2">
    <source>
        <dbReference type="EMBL" id="MCX2524246.1"/>
    </source>
</evidence>
<name>A0AA41ZLE7_9GAMM</name>
<dbReference type="AlphaFoldDB" id="A0AA41ZLE7"/>
<dbReference type="RefSeq" id="WP_250935195.1">
    <property type="nucleotide sequence ID" value="NZ_JAMLJK010000001.1"/>
</dbReference>
<sequence>MNTITHAAFTGAMVLLMGYLTSSVILDNFFFYDWPLALRWQVAGLGLCAWFSTTAVLGITALRRSRSGQRH</sequence>
<organism evidence="2 3">
    <name type="scientific">Larsenimonas rhizosphaerae</name>
    <dbReference type="NCBI Taxonomy" id="2944682"/>
    <lineage>
        <taxon>Bacteria</taxon>
        <taxon>Pseudomonadati</taxon>
        <taxon>Pseudomonadota</taxon>
        <taxon>Gammaproteobacteria</taxon>
        <taxon>Oceanospirillales</taxon>
        <taxon>Halomonadaceae</taxon>
        <taxon>Larsenimonas</taxon>
    </lineage>
</organism>
<reference evidence="2" key="1">
    <citation type="submission" date="2022-11" db="EMBL/GenBank/DDBJ databases">
        <title>Larsenimonas rhizosphaerae sp. nov., isolated from a tidal mudflat.</title>
        <authorList>
            <person name="Lee S.D."/>
            <person name="Kim I.S."/>
        </authorList>
    </citation>
    <scope>NUCLEOTIDE SEQUENCE</scope>
    <source>
        <strain evidence="2">GH2-1</strain>
    </source>
</reference>
<feature type="transmembrane region" description="Helical" evidence="1">
    <location>
        <begin position="38"/>
        <end position="62"/>
    </location>
</feature>
<keyword evidence="1" id="KW-1133">Transmembrane helix</keyword>
<gene>
    <name evidence="2" type="ORF">OQ287_08330</name>
</gene>
<dbReference type="Proteomes" id="UP001165678">
    <property type="component" value="Unassembled WGS sequence"/>
</dbReference>